<dbReference type="InterPro" id="IPR050654">
    <property type="entry name" value="AChE-related_enzymes"/>
</dbReference>
<gene>
    <name evidence="6" type="ORF">J5Y05_11875</name>
</gene>
<feature type="compositionally biased region" description="Low complexity" evidence="4">
    <location>
        <begin position="41"/>
        <end position="54"/>
    </location>
</feature>
<evidence type="ECO:0000256" key="1">
    <source>
        <dbReference type="ARBA" id="ARBA00005964"/>
    </source>
</evidence>
<comment type="similarity">
    <text evidence="1 3">Belongs to the type-B carboxylesterase/lipase family.</text>
</comment>
<feature type="domain" description="Carboxylesterase type B" evidence="5">
    <location>
        <begin position="50"/>
        <end position="555"/>
    </location>
</feature>
<evidence type="ECO:0000313" key="6">
    <source>
        <dbReference type="EMBL" id="MBQ0827208.1"/>
    </source>
</evidence>
<evidence type="ECO:0000256" key="2">
    <source>
        <dbReference type="ARBA" id="ARBA00022801"/>
    </source>
</evidence>
<accession>A0A940XBE6</accession>
<dbReference type="Proteomes" id="UP000677875">
    <property type="component" value="Unassembled WGS sequence"/>
</dbReference>
<dbReference type="PANTHER" id="PTHR43918:SF4">
    <property type="entry name" value="CARBOXYLIC ESTER HYDROLASE"/>
    <property type="match status" value="1"/>
</dbReference>
<dbReference type="EMBL" id="JAGPNL010000002">
    <property type="protein sequence ID" value="MBQ0827208.1"/>
    <property type="molecule type" value="Genomic_DNA"/>
</dbReference>
<comment type="caution">
    <text evidence="6">The sequence shown here is derived from an EMBL/GenBank/DDBJ whole genome shotgun (WGS) entry which is preliminary data.</text>
</comment>
<dbReference type="PROSITE" id="PS00122">
    <property type="entry name" value="CARBOXYLESTERASE_B_1"/>
    <property type="match status" value="1"/>
</dbReference>
<dbReference type="AlphaFoldDB" id="A0A940XBE6"/>
<dbReference type="SUPFAM" id="SSF53474">
    <property type="entry name" value="alpha/beta-Hydrolases"/>
    <property type="match status" value="1"/>
</dbReference>
<feature type="compositionally biased region" description="Low complexity" evidence="4">
    <location>
        <begin position="20"/>
        <end position="33"/>
    </location>
</feature>
<dbReference type="Gene3D" id="3.40.50.1820">
    <property type="entry name" value="alpha/beta hydrolase"/>
    <property type="match status" value="1"/>
</dbReference>
<organism evidence="6 7">
    <name type="scientific">Streptomyces tagetis</name>
    <dbReference type="NCBI Taxonomy" id="2820809"/>
    <lineage>
        <taxon>Bacteria</taxon>
        <taxon>Bacillati</taxon>
        <taxon>Actinomycetota</taxon>
        <taxon>Actinomycetes</taxon>
        <taxon>Kitasatosporales</taxon>
        <taxon>Streptomycetaceae</taxon>
        <taxon>Streptomyces</taxon>
    </lineage>
</organism>
<feature type="region of interest" description="Disordered" evidence="4">
    <location>
        <begin position="1"/>
        <end position="54"/>
    </location>
</feature>
<dbReference type="EC" id="3.1.1.-" evidence="3"/>
<sequence length="564" mass="59560">MTSQPQRAGGPPGTSAVVTGPSRPRAASGSRSGSRSRSRSGSRSGSGSRVVVRTSGGLVAGERAGGVSVFRGVPYARPPLAALRFASPRPPVPWRGVREARRLPGVSFQSVIPSRPVPPGSEDSLYAHVWTPGTEGRRPVLVYIHGGGWQAGAGSMPVYDGARLAERGDLVVVTFNYRLGPLGFGLHEDLADPETGHFANWGLQDQEALLRWVRANAAAFGGDPGEITVCGTSAGGASAWQLALLPGLEGVVRRIVSISPSHVTPPATALTPQDSRRVYEAVAGRLGTTVAGLRGVAAGALTAAWDEVFAPEPGERIVASGRWYRGPVVDGRTMPGPDHLLATPRVPVLSVHTRTEGSFYTGPGSPRPLPVPRGESELRRAVRDVLDLGRPGAGDGLAGACLTAYRDAAREAGLPVDPLSLWTEIWGDAFFRHQIVRFAERHARVGEAPLYAMEFAHPVRAPHFGTPHEATSPFLFGTHRLPQFAGVFGDGPVERLLSDVFVDVVAAFARTSVPHTPHTGGWPPFTPEAPSTLVLGGPGVVEVARTPKLAQLAFWDAVDWAPRP</sequence>
<keyword evidence="7" id="KW-1185">Reference proteome</keyword>
<dbReference type="Pfam" id="PF00135">
    <property type="entry name" value="COesterase"/>
    <property type="match status" value="1"/>
</dbReference>
<dbReference type="InterPro" id="IPR019826">
    <property type="entry name" value="Carboxylesterase_B_AS"/>
</dbReference>
<proteinExistence type="inferred from homology"/>
<keyword evidence="2 3" id="KW-0378">Hydrolase</keyword>
<evidence type="ECO:0000256" key="3">
    <source>
        <dbReference type="RuleBase" id="RU361235"/>
    </source>
</evidence>
<dbReference type="InterPro" id="IPR029058">
    <property type="entry name" value="AB_hydrolase_fold"/>
</dbReference>
<reference evidence="6" key="1">
    <citation type="submission" date="2021-04" db="EMBL/GenBank/DDBJ databases">
        <title>Genome seq and assembly of Streptomyces sp. RG38.</title>
        <authorList>
            <person name="Chhetri G."/>
        </authorList>
    </citation>
    <scope>NUCLEOTIDE SEQUENCE</scope>
    <source>
        <strain evidence="6">RG38</strain>
    </source>
</reference>
<name>A0A940XBE6_9ACTN</name>
<evidence type="ECO:0000259" key="5">
    <source>
        <dbReference type="Pfam" id="PF00135"/>
    </source>
</evidence>
<dbReference type="GO" id="GO:0052689">
    <property type="term" value="F:carboxylic ester hydrolase activity"/>
    <property type="evidence" value="ECO:0007669"/>
    <property type="project" value="TreeGrafter"/>
</dbReference>
<dbReference type="InterPro" id="IPR002018">
    <property type="entry name" value="CarbesteraseB"/>
</dbReference>
<evidence type="ECO:0000256" key="4">
    <source>
        <dbReference type="SAM" id="MobiDB-lite"/>
    </source>
</evidence>
<protein>
    <recommendedName>
        <fullName evidence="3">Carboxylic ester hydrolase</fullName>
        <ecNumber evidence="3">3.1.1.-</ecNumber>
    </recommendedName>
</protein>
<dbReference type="PANTHER" id="PTHR43918">
    <property type="entry name" value="ACETYLCHOLINESTERASE"/>
    <property type="match status" value="1"/>
</dbReference>
<evidence type="ECO:0000313" key="7">
    <source>
        <dbReference type="Proteomes" id="UP000677875"/>
    </source>
</evidence>